<evidence type="ECO:0000313" key="1">
    <source>
        <dbReference type="EMBL" id="KAK1867184.1"/>
    </source>
</evidence>
<keyword evidence="2" id="KW-1185">Reference proteome</keyword>
<evidence type="ECO:0000313" key="2">
    <source>
        <dbReference type="Proteomes" id="UP000798662"/>
    </source>
</evidence>
<reference evidence="1" key="1">
    <citation type="submission" date="2019-11" db="EMBL/GenBank/DDBJ databases">
        <title>Nori genome reveals adaptations in red seaweeds to the harsh intertidal environment.</title>
        <authorList>
            <person name="Wang D."/>
            <person name="Mao Y."/>
        </authorList>
    </citation>
    <scope>NUCLEOTIDE SEQUENCE</scope>
    <source>
        <tissue evidence="1">Gametophyte</tissue>
    </source>
</reference>
<name>A0ACC3CA93_PYRYE</name>
<organism evidence="1 2">
    <name type="scientific">Pyropia yezoensis</name>
    <name type="common">Susabi-nori</name>
    <name type="synonym">Porphyra yezoensis</name>
    <dbReference type="NCBI Taxonomy" id="2788"/>
    <lineage>
        <taxon>Eukaryota</taxon>
        <taxon>Rhodophyta</taxon>
        <taxon>Bangiophyceae</taxon>
        <taxon>Bangiales</taxon>
        <taxon>Bangiaceae</taxon>
        <taxon>Pyropia</taxon>
    </lineage>
</organism>
<sequence>MKRRVQGGGNPFAPPLGLSPPGVGVATQGTGGTFAATPASLAASTAVTAAAAAVAAGGEGQRSVGPMDEAEAFRKVASTPIRERADVPRVLAAPLLALRAKTGGGRGGDGGGGGGWRAPPWASSPAGGGGGGGGGWGGVGGGGGDGGGAAGSSRNPFSRTTSDPVKAGDNPHVHSSRYATSRFQQPLLLPVVAGGGGGGGLPLNDVVTSPRTRVMVRGNFRRFTSGLGRSFRKIHGRPKLRGGGGQGRSPGWSGGGKSGSGPDGEPGGGASSPTTAEAFVGVLAAVRKGDYPIEVLLDAMASLSERLYEADSEVLFKHLASPSVLEALVRVVLRRADDHRTAVVMDVLVSGPPRFRKAILLNGDLREPLFRFLECPTLTDDAEPGRMRNAAASEATSTRGGSGGLSVPSFGVGVVPAGAPPSPSCGSSLSVAGLPWTSSFSALSGLQHDPYSPVRRSCTSDMWAAGMAMAANTPCVGPVHPPTPHPQHAAATMTNDLSVVAERVTRLLAALLNDAPDEFARAAAKRRSFAADVLSVCAGAGCVFDLLPPLFSAKSYYSMAPPEDLRYGATNAVGVVLLADADVLKLMVRRFKAAVNVVPATPDSQAAMENCLSMVVALSLRCIPPLRFEPSKTPDKATAAGLGAFVDRLSVITRPAHLGALLDTAFGAAPRDGGLALRRTLGALTELFRTIRAGALSPLPGTRGMMAALDTRPMERELAARIPALAGVLRSGVGVGDVDGGGQRQGTSRIAASVAGGEPAGRVAQRDAPLGRASGALPFCSGGGGGGDGATSASPAHGRSSPNLQSSPLSSVSPSWNSSSSPASPVKASGRGGGGGLPRISPGAPTALPKDPGLVSIVSVVATPPSSPSSNCPAPAMPGGPPSAISAGSVVSTSRTNSKAAPPLCLPAYAGAGGPAADTPSFLAPVGTAYEWVRSPLGSTRLAVLDLLSLAFSSNCPEAHSALAASAVPLTLMELFGSLRWNSILHRSVAECVAVSLACPSTALHRAWLSEAELPARTLDLYARAFEVSTRRLRRPRTQPAAYVGDVMRMADAMRLFLVRHRLRQDRGEGDDPGGRGRGSGTGPGSDAVVGASDGGPLVRGVCGASVPPQGPSLGAATHGGPPGIPTAYRDTPAAAAADNDTAAPVYTPEALLDLFGPTPAEAAEVLKALDAFNAGTLKTYVAQAVKPLGGARPTVHSASVFAPLTTNCSLNVD</sequence>
<dbReference type="Proteomes" id="UP000798662">
    <property type="component" value="Chromosome 3"/>
</dbReference>
<comment type="caution">
    <text evidence="1">The sequence shown here is derived from an EMBL/GenBank/DDBJ whole genome shotgun (WGS) entry which is preliminary data.</text>
</comment>
<protein>
    <submittedName>
        <fullName evidence="1">Uncharacterized protein</fullName>
    </submittedName>
</protein>
<dbReference type="EMBL" id="CM020620">
    <property type="protein sequence ID" value="KAK1867184.1"/>
    <property type="molecule type" value="Genomic_DNA"/>
</dbReference>
<proteinExistence type="predicted"/>
<gene>
    <name evidence="1" type="ORF">I4F81_009691</name>
</gene>
<accession>A0ACC3CA93</accession>